<dbReference type="PANTHER" id="PTHR44688:SF16">
    <property type="entry name" value="DNA-BINDING TRANSCRIPTIONAL ACTIVATOR DEVR_DOSR"/>
    <property type="match status" value="1"/>
</dbReference>
<dbReference type="SMART" id="SM00448">
    <property type="entry name" value="REC"/>
    <property type="match status" value="1"/>
</dbReference>
<keyword evidence="2" id="KW-0238">DNA-binding</keyword>
<evidence type="ECO:0000259" key="6">
    <source>
        <dbReference type="PROSITE" id="PS50110"/>
    </source>
</evidence>
<dbReference type="SMART" id="SM00421">
    <property type="entry name" value="HTH_LUXR"/>
    <property type="match status" value="1"/>
</dbReference>
<keyword evidence="4" id="KW-0597">Phosphoprotein</keyword>
<dbReference type="RefSeq" id="WP_255853928.1">
    <property type="nucleotide sequence ID" value="NZ_CP073347.1"/>
</dbReference>
<dbReference type="InterPro" id="IPR016032">
    <property type="entry name" value="Sig_transdc_resp-reg_C-effctor"/>
</dbReference>
<evidence type="ECO:0000259" key="5">
    <source>
        <dbReference type="PROSITE" id="PS50043"/>
    </source>
</evidence>
<dbReference type="InterPro" id="IPR001789">
    <property type="entry name" value="Sig_transdc_resp-reg_receiver"/>
</dbReference>
<evidence type="ECO:0000256" key="4">
    <source>
        <dbReference type="PROSITE-ProRule" id="PRU00169"/>
    </source>
</evidence>
<feature type="domain" description="HTH luxR-type" evidence="5">
    <location>
        <begin position="137"/>
        <end position="202"/>
    </location>
</feature>
<dbReference type="SUPFAM" id="SSF46894">
    <property type="entry name" value="C-terminal effector domain of the bipartite response regulators"/>
    <property type="match status" value="1"/>
</dbReference>
<feature type="domain" description="Response regulatory" evidence="6">
    <location>
        <begin position="7"/>
        <end position="121"/>
    </location>
</feature>
<dbReference type="CDD" id="cd06170">
    <property type="entry name" value="LuxR_C_like"/>
    <property type="match status" value="1"/>
</dbReference>
<dbReference type="InterPro" id="IPR000792">
    <property type="entry name" value="Tscrpt_reg_LuxR_C"/>
</dbReference>
<evidence type="ECO:0000256" key="1">
    <source>
        <dbReference type="ARBA" id="ARBA00023015"/>
    </source>
</evidence>
<keyword evidence="1" id="KW-0805">Transcription regulation</keyword>
<name>A0ABY5HJW9_9GAMM</name>
<keyword evidence="8" id="KW-1185">Reference proteome</keyword>
<evidence type="ECO:0000313" key="8">
    <source>
        <dbReference type="Proteomes" id="UP001058461"/>
    </source>
</evidence>
<dbReference type="PANTHER" id="PTHR44688">
    <property type="entry name" value="DNA-BINDING TRANSCRIPTIONAL ACTIVATOR DEVR_DOSR"/>
    <property type="match status" value="1"/>
</dbReference>
<evidence type="ECO:0000313" key="7">
    <source>
        <dbReference type="EMBL" id="UTW11883.1"/>
    </source>
</evidence>
<protein>
    <submittedName>
        <fullName evidence="7">Response regulator transcription factor</fullName>
    </submittedName>
</protein>
<dbReference type="Gene3D" id="3.40.50.2300">
    <property type="match status" value="1"/>
</dbReference>
<dbReference type="InterPro" id="IPR036388">
    <property type="entry name" value="WH-like_DNA-bd_sf"/>
</dbReference>
<feature type="modified residue" description="4-aspartylphosphate" evidence="4">
    <location>
        <position position="56"/>
    </location>
</feature>
<organism evidence="7 8">
    <name type="scientific">Marinobacterium rhizophilum</name>
    <dbReference type="NCBI Taxonomy" id="420402"/>
    <lineage>
        <taxon>Bacteria</taxon>
        <taxon>Pseudomonadati</taxon>
        <taxon>Pseudomonadota</taxon>
        <taxon>Gammaproteobacteria</taxon>
        <taxon>Oceanospirillales</taxon>
        <taxon>Oceanospirillaceae</taxon>
        <taxon>Marinobacterium</taxon>
    </lineage>
</organism>
<dbReference type="Gene3D" id="1.10.10.10">
    <property type="entry name" value="Winged helix-like DNA-binding domain superfamily/Winged helix DNA-binding domain"/>
    <property type="match status" value="1"/>
</dbReference>
<dbReference type="SUPFAM" id="SSF52172">
    <property type="entry name" value="CheY-like"/>
    <property type="match status" value="1"/>
</dbReference>
<dbReference type="InterPro" id="IPR011006">
    <property type="entry name" value="CheY-like_superfamily"/>
</dbReference>
<dbReference type="PROSITE" id="PS50043">
    <property type="entry name" value="HTH_LUXR_2"/>
    <property type="match status" value="1"/>
</dbReference>
<gene>
    <name evidence="7" type="ORF">KDW95_21995</name>
</gene>
<evidence type="ECO:0000256" key="2">
    <source>
        <dbReference type="ARBA" id="ARBA00023125"/>
    </source>
</evidence>
<proteinExistence type="predicted"/>
<dbReference type="CDD" id="cd17537">
    <property type="entry name" value="REC_FixJ"/>
    <property type="match status" value="1"/>
</dbReference>
<dbReference type="Pfam" id="PF00196">
    <property type="entry name" value="GerE"/>
    <property type="match status" value="1"/>
</dbReference>
<evidence type="ECO:0000256" key="3">
    <source>
        <dbReference type="ARBA" id="ARBA00023163"/>
    </source>
</evidence>
<dbReference type="PRINTS" id="PR00038">
    <property type="entry name" value="HTHLUXR"/>
</dbReference>
<dbReference type="Proteomes" id="UP001058461">
    <property type="component" value="Chromosome"/>
</dbReference>
<accession>A0ABY5HJW9</accession>
<reference evidence="7" key="1">
    <citation type="submission" date="2021-04" db="EMBL/GenBank/DDBJ databases">
        <title>Oceanospirillales bacteria with DddD are important DMSP degraders in coastal seawater.</title>
        <authorList>
            <person name="Liu J."/>
        </authorList>
    </citation>
    <scope>NUCLEOTIDE SEQUENCE</scope>
    <source>
        <strain evidence="7">D13-1</strain>
    </source>
</reference>
<keyword evidence="3" id="KW-0804">Transcription</keyword>
<dbReference type="Pfam" id="PF00072">
    <property type="entry name" value="Response_reg"/>
    <property type="match status" value="1"/>
</dbReference>
<dbReference type="PROSITE" id="PS50110">
    <property type="entry name" value="RESPONSE_REGULATORY"/>
    <property type="match status" value="1"/>
</dbReference>
<dbReference type="EMBL" id="CP073347">
    <property type="protein sequence ID" value="UTW11883.1"/>
    <property type="molecule type" value="Genomic_DNA"/>
</dbReference>
<sequence length="209" mass="23176">MNSDQARVFIIDDESDVRAALSMLIRSIGLEVETFSNALDFLVSYRPQWSGCIVADIRMPGMSGLELQEKLNAMGADMPLIFISGHADVPTAVRAIQEGALDLLEKPFSDQRLLDKVQSAVRRDLERRAEIAVRGQLQQRYAALTPREREVMTAVVAGKMNKVTAHELNLSTRTVELHRANVMEKMQAGSLAELVRLAQMLELDESGPA</sequence>